<organism evidence="3 4">
    <name type="scientific">Brevibacillus formosus</name>
    <dbReference type="NCBI Taxonomy" id="54913"/>
    <lineage>
        <taxon>Bacteria</taxon>
        <taxon>Bacillati</taxon>
        <taxon>Bacillota</taxon>
        <taxon>Bacilli</taxon>
        <taxon>Bacillales</taxon>
        <taxon>Paenibacillaceae</taxon>
        <taxon>Brevibacillus</taxon>
    </lineage>
</organism>
<protein>
    <recommendedName>
        <fullName evidence="2">Threonine/serine exporter-like N-terminal domain-containing protein</fullName>
    </recommendedName>
</protein>
<gene>
    <name evidence="3" type="ORF">BP422_26870</name>
</gene>
<proteinExistence type="inferred from homology"/>
<accession>A0A220MNP7</accession>
<reference evidence="3 4" key="1">
    <citation type="submission" date="2016-11" db="EMBL/GenBank/DDBJ databases">
        <authorList>
            <person name="Jaros S."/>
            <person name="Januszkiewicz K."/>
            <person name="Wedrychowicz H."/>
        </authorList>
    </citation>
    <scope>NUCLEOTIDE SEQUENCE [LARGE SCALE GENOMIC DNA]</scope>
    <source>
        <strain evidence="3 4">NF2</strain>
    </source>
</reference>
<comment type="similarity">
    <text evidence="1">Belongs to the ThrE exporter (TC 2.A.79) family.</text>
</comment>
<dbReference type="Pfam" id="PF06738">
    <property type="entry name" value="ThrE"/>
    <property type="match status" value="1"/>
</dbReference>
<evidence type="ECO:0000313" key="4">
    <source>
        <dbReference type="Proteomes" id="UP000197781"/>
    </source>
</evidence>
<dbReference type="InterPro" id="IPR010619">
    <property type="entry name" value="ThrE-like_N"/>
</dbReference>
<evidence type="ECO:0000256" key="1">
    <source>
        <dbReference type="ARBA" id="ARBA00034125"/>
    </source>
</evidence>
<evidence type="ECO:0000313" key="3">
    <source>
        <dbReference type="EMBL" id="ASJ56824.1"/>
    </source>
</evidence>
<evidence type="ECO:0000259" key="2">
    <source>
        <dbReference type="Pfam" id="PF06738"/>
    </source>
</evidence>
<dbReference type="GO" id="GO:0022857">
    <property type="term" value="F:transmembrane transporter activity"/>
    <property type="evidence" value="ECO:0007669"/>
    <property type="project" value="InterPro"/>
</dbReference>
<dbReference type="EMBL" id="CP018145">
    <property type="protein sequence ID" value="ASJ56824.1"/>
    <property type="molecule type" value="Genomic_DNA"/>
</dbReference>
<dbReference type="Proteomes" id="UP000197781">
    <property type="component" value="Chromosome"/>
</dbReference>
<dbReference type="AlphaFoldDB" id="A0A220MNP7"/>
<feature type="domain" description="Threonine/serine exporter-like N-terminal" evidence="2">
    <location>
        <begin position="5"/>
        <end position="67"/>
    </location>
</feature>
<dbReference type="KEGG" id="bfm:BP422_26870"/>
<name>A0A220MNP7_9BACL</name>
<sequence length="86" mass="9722">MDGSDSTTRMIRISERSTDLQKVTLVNDISGRISRGELPAEEAYKQLQAIEAANMAYPIWVQIVAAADEEKQHQFSEDTFPHLKKD</sequence>